<accession>A0A0C3I1J2</accession>
<evidence type="ECO:0000256" key="11">
    <source>
        <dbReference type="PIRSR" id="PIRSR601382-3"/>
    </source>
</evidence>
<dbReference type="InterPro" id="IPR001382">
    <property type="entry name" value="Glyco_hydro_47"/>
</dbReference>
<keyword evidence="5 12" id="KW-0378">Hydrolase</keyword>
<keyword evidence="4" id="KW-0732">Signal</keyword>
<organism evidence="13 14">
    <name type="scientific">Oidiodendron maius (strain Zn)</name>
    <dbReference type="NCBI Taxonomy" id="913774"/>
    <lineage>
        <taxon>Eukaryota</taxon>
        <taxon>Fungi</taxon>
        <taxon>Dikarya</taxon>
        <taxon>Ascomycota</taxon>
        <taxon>Pezizomycotina</taxon>
        <taxon>Leotiomycetes</taxon>
        <taxon>Leotiomycetes incertae sedis</taxon>
        <taxon>Myxotrichaceae</taxon>
        <taxon>Oidiodendron</taxon>
    </lineage>
</organism>
<keyword evidence="8 12" id="KW-0326">Glycosidase</keyword>
<comment type="similarity">
    <text evidence="3 12">Belongs to the glycosyl hydrolase 47 family.</text>
</comment>
<dbReference type="AlphaFoldDB" id="A0A0C3I1J2"/>
<evidence type="ECO:0000256" key="8">
    <source>
        <dbReference type="ARBA" id="ARBA00023295"/>
    </source>
</evidence>
<dbReference type="InterPro" id="IPR012341">
    <property type="entry name" value="6hp_glycosidase-like_sf"/>
</dbReference>
<dbReference type="PANTHER" id="PTHR11742">
    <property type="entry name" value="MANNOSYL-OLIGOSACCHARIDE ALPHA-1,2-MANNOSIDASE-RELATED"/>
    <property type="match status" value="1"/>
</dbReference>
<dbReference type="PRINTS" id="PR00747">
    <property type="entry name" value="GLYHDRLASE47"/>
</dbReference>
<evidence type="ECO:0000256" key="12">
    <source>
        <dbReference type="RuleBase" id="RU361193"/>
    </source>
</evidence>
<dbReference type="Proteomes" id="UP000054321">
    <property type="component" value="Unassembled WGS sequence"/>
</dbReference>
<dbReference type="STRING" id="913774.A0A0C3I1J2"/>
<dbReference type="GO" id="GO:0005975">
    <property type="term" value="P:carbohydrate metabolic process"/>
    <property type="evidence" value="ECO:0007669"/>
    <property type="project" value="InterPro"/>
</dbReference>
<dbReference type="SUPFAM" id="SSF48225">
    <property type="entry name" value="Seven-hairpin glycosidases"/>
    <property type="match status" value="1"/>
</dbReference>
<dbReference type="EC" id="3.2.1.-" evidence="12"/>
<evidence type="ECO:0000256" key="10">
    <source>
        <dbReference type="ARBA" id="ARBA00048605"/>
    </source>
</evidence>
<dbReference type="HOGENOM" id="CLU_906416_0_0_1"/>
<reference evidence="14" key="2">
    <citation type="submission" date="2015-01" db="EMBL/GenBank/DDBJ databases">
        <title>Evolutionary Origins and Diversification of the Mycorrhizal Mutualists.</title>
        <authorList>
            <consortium name="DOE Joint Genome Institute"/>
            <consortium name="Mycorrhizal Genomics Consortium"/>
            <person name="Kohler A."/>
            <person name="Kuo A."/>
            <person name="Nagy L.G."/>
            <person name="Floudas D."/>
            <person name="Copeland A."/>
            <person name="Barry K.W."/>
            <person name="Cichocki N."/>
            <person name="Veneault-Fourrey C."/>
            <person name="LaButti K."/>
            <person name="Lindquist E.A."/>
            <person name="Lipzen A."/>
            <person name="Lundell T."/>
            <person name="Morin E."/>
            <person name="Murat C."/>
            <person name="Riley R."/>
            <person name="Ohm R."/>
            <person name="Sun H."/>
            <person name="Tunlid A."/>
            <person name="Henrissat B."/>
            <person name="Grigoriev I.V."/>
            <person name="Hibbett D.S."/>
            <person name="Martin F."/>
        </authorList>
    </citation>
    <scope>NUCLEOTIDE SEQUENCE [LARGE SCALE GENOMIC DNA]</scope>
    <source>
        <strain evidence="14">Zn</strain>
    </source>
</reference>
<sequence length="307" mass="34235">MAMPQQGPTTKAISGIFYLKQNILGDKLKPQFDTPSGLPATYLNFTTNELAHAQFVNPLNNVTYNSTNTEIAGTIILDFRRLSDLTGDESFRLLSPGWLINPPPIYPGLVGSELDIETGNYLTIDFGWNGGIDSFFEYLIKMYYYNSIDITGNTCKDFCATAAQSIVKHIALHPHGHPELTFISQGDVAGNLEWQMDDYSCFAGGNLLLGGTLLDLPEIRDLGLAVPDTCHLLCNNTASGLGPLSWTWYNRSNQAYDPSNDNDDYRKEGAEFGYFSINGYYTSFLETIESIFYSCRITGGHRWLEYN</sequence>
<dbReference type="PANTHER" id="PTHR11742:SF101">
    <property type="entry name" value="MANNOSYL-OLIGOSACCHARIDE ALPHA-1,2-MANNOSIDASE 1B"/>
    <property type="match status" value="1"/>
</dbReference>
<name>A0A0C3I1J2_OIDMZ</name>
<keyword evidence="14" id="KW-1185">Reference proteome</keyword>
<dbReference type="InterPro" id="IPR050749">
    <property type="entry name" value="Glycosyl_Hydrolase_47"/>
</dbReference>
<dbReference type="GO" id="GO:0016020">
    <property type="term" value="C:membrane"/>
    <property type="evidence" value="ECO:0007669"/>
    <property type="project" value="InterPro"/>
</dbReference>
<keyword evidence="6 11" id="KW-1015">Disulfide bond</keyword>
<evidence type="ECO:0000256" key="4">
    <source>
        <dbReference type="ARBA" id="ARBA00022729"/>
    </source>
</evidence>
<reference evidence="13 14" key="1">
    <citation type="submission" date="2014-04" db="EMBL/GenBank/DDBJ databases">
        <authorList>
            <consortium name="DOE Joint Genome Institute"/>
            <person name="Kuo A."/>
            <person name="Martino E."/>
            <person name="Perotto S."/>
            <person name="Kohler A."/>
            <person name="Nagy L.G."/>
            <person name="Floudas D."/>
            <person name="Copeland A."/>
            <person name="Barry K.W."/>
            <person name="Cichocki N."/>
            <person name="Veneault-Fourrey C."/>
            <person name="LaButti K."/>
            <person name="Lindquist E.A."/>
            <person name="Lipzen A."/>
            <person name="Lundell T."/>
            <person name="Morin E."/>
            <person name="Murat C."/>
            <person name="Sun H."/>
            <person name="Tunlid A."/>
            <person name="Henrissat B."/>
            <person name="Grigoriev I.V."/>
            <person name="Hibbett D.S."/>
            <person name="Martin F."/>
            <person name="Nordberg H.P."/>
            <person name="Cantor M.N."/>
            <person name="Hua S.X."/>
        </authorList>
    </citation>
    <scope>NUCLEOTIDE SEQUENCE [LARGE SCALE GENOMIC DNA]</scope>
    <source>
        <strain evidence="13 14">Zn</strain>
    </source>
</reference>
<protein>
    <recommendedName>
        <fullName evidence="12">alpha-1,2-Mannosidase</fullName>
        <ecNumber evidence="12">3.2.1.-</ecNumber>
    </recommendedName>
</protein>
<dbReference type="InParanoid" id="A0A0C3I1J2"/>
<dbReference type="Pfam" id="PF01532">
    <property type="entry name" value="Glyco_hydro_47"/>
    <property type="match status" value="1"/>
</dbReference>
<evidence type="ECO:0000313" key="14">
    <source>
        <dbReference type="Proteomes" id="UP000054321"/>
    </source>
</evidence>
<evidence type="ECO:0000256" key="1">
    <source>
        <dbReference type="ARBA" id="ARBA00001913"/>
    </source>
</evidence>
<evidence type="ECO:0000256" key="3">
    <source>
        <dbReference type="ARBA" id="ARBA00007658"/>
    </source>
</evidence>
<evidence type="ECO:0000313" key="13">
    <source>
        <dbReference type="EMBL" id="KIN08302.1"/>
    </source>
</evidence>
<feature type="disulfide bond" evidence="11">
    <location>
        <begin position="201"/>
        <end position="230"/>
    </location>
</feature>
<dbReference type="GO" id="GO:0036503">
    <property type="term" value="P:ERAD pathway"/>
    <property type="evidence" value="ECO:0007669"/>
    <property type="project" value="UniProtKB-ARBA"/>
</dbReference>
<dbReference type="Gene3D" id="1.50.10.10">
    <property type="match status" value="1"/>
</dbReference>
<evidence type="ECO:0000256" key="5">
    <source>
        <dbReference type="ARBA" id="ARBA00022801"/>
    </source>
</evidence>
<evidence type="ECO:0000256" key="9">
    <source>
        <dbReference type="ARBA" id="ARBA00047669"/>
    </source>
</evidence>
<dbReference type="OrthoDB" id="8118055at2759"/>
<dbReference type="InterPro" id="IPR036026">
    <property type="entry name" value="Seven-hairpin_glycosidases"/>
</dbReference>
<evidence type="ECO:0000256" key="7">
    <source>
        <dbReference type="ARBA" id="ARBA00023180"/>
    </source>
</evidence>
<comment type="catalytic activity">
    <reaction evidence="9">
        <text>N(4)-(alpha-D-Man-(1-&gt;2)-alpha-D-Man-(1-&gt;2)-alpha-D-Man-(1-&gt;3)-[alpha-D-Man-(1-&gt;3)-[alpha-D-Man-(1-&gt;2)-alpha-D-Man-(1-&gt;6)]-alpha-D-Man-(1-&gt;6)]-beta-D-Man-(1-&gt;4)-beta-D-GlcNAc-(1-&gt;4)-beta-D-GlcNAc)-L-asparaginyl-[protein] (N-glucan mannose isomer 8A1,2,3B1,3) + 3 H2O = N(4)-(alpha-D-Man-(1-&gt;3)-[alpha-D-Man-(1-&gt;3)-[alpha-D-Man-(1-&gt;6)]-alpha-D-Man-(1-&gt;6)]-beta-D-Man-(1-&gt;4)-beta-D-GlcNAc-(1-&gt;4)-beta-D-GlcNAc)-L-asparaginyl-[protein] (N-glucan mannose isomer 5A1,2) + 3 beta-D-mannose</text>
        <dbReference type="Rhea" id="RHEA:56028"/>
        <dbReference type="Rhea" id="RHEA-COMP:14358"/>
        <dbReference type="Rhea" id="RHEA-COMP:14367"/>
        <dbReference type="ChEBI" id="CHEBI:15377"/>
        <dbReference type="ChEBI" id="CHEBI:28563"/>
        <dbReference type="ChEBI" id="CHEBI:59087"/>
        <dbReference type="ChEBI" id="CHEBI:60628"/>
        <dbReference type="EC" id="3.2.1.113"/>
    </reaction>
</comment>
<keyword evidence="7" id="KW-0325">Glycoprotein</keyword>
<comment type="catalytic activity">
    <reaction evidence="10">
        <text>N(4)-(alpha-D-Man-(1-&gt;2)-alpha-D-Man-(1-&gt;2)-alpha-D-Man-(1-&gt;3)-[alpha-D-Man-(1-&gt;2)-alpha-D-Man-(1-&gt;3)-[alpha-D-Man-(1-&gt;2)-alpha-D-Man-(1-&gt;6)]-alpha-D-Man-(1-&gt;6)]-beta-D-Man-(1-&gt;4)-beta-D-GlcNAc-(1-&gt;4)-beta-D-GlcNAc)-L-asparaginyl-[protein] (N-glucan mannose isomer 9A1,2,3B1,2,3) + 4 H2O = N(4)-(alpha-D-Man-(1-&gt;3)-[alpha-D-Man-(1-&gt;3)-[alpha-D-Man-(1-&gt;6)]-alpha-D-Man-(1-&gt;6)]-beta-D-Man-(1-&gt;4)-beta-D-GlcNAc-(1-&gt;4)-beta-D-GlcNAc)-L-asparaginyl-[protein] (N-glucan mannose isomer 5A1,2) + 4 beta-D-mannose</text>
        <dbReference type="Rhea" id="RHEA:56008"/>
        <dbReference type="Rhea" id="RHEA-COMP:14356"/>
        <dbReference type="Rhea" id="RHEA-COMP:14367"/>
        <dbReference type="ChEBI" id="CHEBI:15377"/>
        <dbReference type="ChEBI" id="CHEBI:28563"/>
        <dbReference type="ChEBI" id="CHEBI:59087"/>
        <dbReference type="ChEBI" id="CHEBI:139493"/>
        <dbReference type="EC" id="3.2.1.113"/>
    </reaction>
</comment>
<comment type="cofactor">
    <cofactor evidence="1">
        <name>Ca(2+)</name>
        <dbReference type="ChEBI" id="CHEBI:29108"/>
    </cofactor>
</comment>
<dbReference type="GO" id="GO:0005509">
    <property type="term" value="F:calcium ion binding"/>
    <property type="evidence" value="ECO:0007669"/>
    <property type="project" value="InterPro"/>
</dbReference>
<dbReference type="EMBL" id="KN832870">
    <property type="protein sequence ID" value="KIN08302.1"/>
    <property type="molecule type" value="Genomic_DNA"/>
</dbReference>
<dbReference type="GO" id="GO:0005783">
    <property type="term" value="C:endoplasmic reticulum"/>
    <property type="evidence" value="ECO:0007669"/>
    <property type="project" value="TreeGrafter"/>
</dbReference>
<gene>
    <name evidence="13" type="ORF">OIDMADRAFT_48169</name>
</gene>
<dbReference type="GO" id="GO:0004571">
    <property type="term" value="F:mannosyl-oligosaccharide 1,2-alpha-mannosidase activity"/>
    <property type="evidence" value="ECO:0007669"/>
    <property type="project" value="UniProtKB-EC"/>
</dbReference>
<evidence type="ECO:0000256" key="6">
    <source>
        <dbReference type="ARBA" id="ARBA00023157"/>
    </source>
</evidence>
<evidence type="ECO:0000256" key="2">
    <source>
        <dbReference type="ARBA" id="ARBA00004922"/>
    </source>
</evidence>
<proteinExistence type="inferred from homology"/>
<dbReference type="UniPathway" id="UPA00378"/>
<comment type="pathway">
    <text evidence="2">Protein modification; protein glycosylation.</text>
</comment>